<feature type="binding site" evidence="1">
    <location>
        <position position="141"/>
    </location>
    <ligand>
        <name>Ni(2+)</name>
        <dbReference type="ChEBI" id="CHEBI:49786"/>
    </ligand>
</feature>
<evidence type="ECO:0000259" key="2">
    <source>
        <dbReference type="Pfam" id="PF02829"/>
    </source>
</evidence>
<feature type="domain" description="Helix-turn-helix type 11" evidence="3">
    <location>
        <begin position="6"/>
        <end position="58"/>
    </location>
</feature>
<dbReference type="PANTHER" id="PTHR40068:SF1">
    <property type="entry name" value="TRANSCRIPTION REPRESSOR NIAR-RELATED"/>
    <property type="match status" value="1"/>
</dbReference>
<reference evidence="4" key="2">
    <citation type="submission" date="2021-04" db="EMBL/GenBank/DDBJ databases">
        <authorList>
            <person name="Gilroy R."/>
        </authorList>
    </citation>
    <scope>NUCLEOTIDE SEQUENCE</scope>
    <source>
        <strain evidence="4">ChiBcec8-14828</strain>
    </source>
</reference>
<accession>A0A9D2M019</accession>
<dbReference type="GO" id="GO:0046872">
    <property type="term" value="F:metal ion binding"/>
    <property type="evidence" value="ECO:0007669"/>
    <property type="project" value="UniProtKB-KW"/>
</dbReference>
<evidence type="ECO:0000256" key="1">
    <source>
        <dbReference type="PIRSR" id="PIRSR037847-1"/>
    </source>
</evidence>
<dbReference type="InterPro" id="IPR035922">
    <property type="entry name" value="3H_dom_sf"/>
</dbReference>
<feature type="binding site" evidence="1">
    <location>
        <position position="74"/>
    </location>
    <ligand>
        <name>Ni(2+)</name>
        <dbReference type="ChEBI" id="CHEBI:49786"/>
    </ligand>
</feature>
<organism evidence="4 5">
    <name type="scientific">Candidatus Ruthenibacterium avium</name>
    <dbReference type="NCBI Taxonomy" id="2838751"/>
    <lineage>
        <taxon>Bacteria</taxon>
        <taxon>Bacillati</taxon>
        <taxon>Bacillota</taxon>
        <taxon>Clostridia</taxon>
        <taxon>Eubacteriales</taxon>
        <taxon>Oscillospiraceae</taxon>
        <taxon>Ruthenibacterium</taxon>
    </lineage>
</organism>
<name>A0A9D2M019_9FIRM</name>
<dbReference type="Proteomes" id="UP000824209">
    <property type="component" value="Unassembled WGS sequence"/>
</dbReference>
<dbReference type="InterPro" id="IPR036388">
    <property type="entry name" value="WH-like_DNA-bd_sf"/>
</dbReference>
<dbReference type="Pfam" id="PF02829">
    <property type="entry name" value="3H"/>
    <property type="match status" value="1"/>
</dbReference>
<feature type="binding site" evidence="1">
    <location>
        <position position="139"/>
    </location>
    <ligand>
        <name>Ni(2+)</name>
        <dbReference type="ChEBI" id="CHEBI:49786"/>
    </ligand>
</feature>
<reference evidence="4" key="1">
    <citation type="journal article" date="2021" name="PeerJ">
        <title>Extensive microbial diversity within the chicken gut microbiome revealed by metagenomics and culture.</title>
        <authorList>
            <person name="Gilroy R."/>
            <person name="Ravi A."/>
            <person name="Getino M."/>
            <person name="Pursley I."/>
            <person name="Horton D.L."/>
            <person name="Alikhan N.F."/>
            <person name="Baker D."/>
            <person name="Gharbi K."/>
            <person name="Hall N."/>
            <person name="Watson M."/>
            <person name="Adriaenssens E.M."/>
            <person name="Foster-Nyarko E."/>
            <person name="Jarju S."/>
            <person name="Secka A."/>
            <person name="Antonio M."/>
            <person name="Oren A."/>
            <person name="Chaudhuri R.R."/>
            <person name="La Ragione R."/>
            <person name="Hildebrand F."/>
            <person name="Pallen M.J."/>
        </authorList>
    </citation>
    <scope>NUCLEOTIDE SEQUENCE</scope>
    <source>
        <strain evidence="4">ChiBcec8-14828</strain>
    </source>
</reference>
<dbReference type="Gene3D" id="3.30.1340.20">
    <property type="entry name" value="3H domain"/>
    <property type="match status" value="1"/>
</dbReference>
<dbReference type="PANTHER" id="PTHR40068">
    <property type="entry name" value="TRANSCRIPTION REPRESSOR NIAR-RELATED"/>
    <property type="match status" value="1"/>
</dbReference>
<dbReference type="AlphaFoldDB" id="A0A9D2M019"/>
<dbReference type="Pfam" id="PF08279">
    <property type="entry name" value="HTH_11"/>
    <property type="match status" value="1"/>
</dbReference>
<dbReference type="InterPro" id="IPR004173">
    <property type="entry name" value="3H_domain"/>
</dbReference>
<dbReference type="EMBL" id="DWYA01000008">
    <property type="protein sequence ID" value="HJB38891.1"/>
    <property type="molecule type" value="Genomic_DNA"/>
</dbReference>
<feature type="binding site" evidence="1">
    <location>
        <position position="82"/>
    </location>
    <ligand>
        <name>Ni(2+)</name>
        <dbReference type="ChEBI" id="CHEBI:49786"/>
    </ligand>
</feature>
<sequence>MEAAQRREWILKELSEAKTPQSATKLARQLGVSRQIVVGDVAILRASGKPVQATPRGYVLQTPPAGNVTVASCHEAAQVLEELYTIVDCGCGVLDVTVEHPVYGEMCAPLQIFSREEAEDFVKRLEVTQPLCCLTGGVHLHRLQCPTPAHEQRVLKALQEKGFLQT</sequence>
<dbReference type="InterPro" id="IPR036390">
    <property type="entry name" value="WH_DNA-bd_sf"/>
</dbReference>
<dbReference type="SUPFAM" id="SSF75500">
    <property type="entry name" value="Putative transcriptional regulator TM1602, C-terminal domain"/>
    <property type="match status" value="1"/>
</dbReference>
<keyword evidence="1" id="KW-0533">Nickel</keyword>
<evidence type="ECO:0000313" key="5">
    <source>
        <dbReference type="Proteomes" id="UP000824209"/>
    </source>
</evidence>
<dbReference type="InterPro" id="IPR013196">
    <property type="entry name" value="HTH_11"/>
</dbReference>
<evidence type="ECO:0000259" key="3">
    <source>
        <dbReference type="Pfam" id="PF08279"/>
    </source>
</evidence>
<proteinExistence type="predicted"/>
<keyword evidence="1" id="KW-0479">Metal-binding</keyword>
<dbReference type="PIRSF" id="PIRSF037847">
    <property type="entry name" value="NiaR"/>
    <property type="match status" value="1"/>
</dbReference>
<evidence type="ECO:0000313" key="4">
    <source>
        <dbReference type="EMBL" id="HJB38891.1"/>
    </source>
</evidence>
<protein>
    <submittedName>
        <fullName evidence="4">Transcription repressor NadR</fullName>
    </submittedName>
</protein>
<gene>
    <name evidence="4" type="ORF">H9943_00670</name>
</gene>
<feature type="domain" description="3H" evidence="2">
    <location>
        <begin position="70"/>
        <end position="164"/>
    </location>
</feature>
<comment type="caution">
    <text evidence="4">The sequence shown here is derived from an EMBL/GenBank/DDBJ whole genome shotgun (WGS) entry which is preliminary data.</text>
</comment>
<dbReference type="Gene3D" id="1.10.10.10">
    <property type="entry name" value="Winged helix-like DNA-binding domain superfamily/Winged helix DNA-binding domain"/>
    <property type="match status" value="1"/>
</dbReference>
<dbReference type="SUPFAM" id="SSF46785">
    <property type="entry name" value="Winged helix' DNA-binding domain"/>
    <property type="match status" value="1"/>
</dbReference>
<dbReference type="InterPro" id="IPR026043">
    <property type="entry name" value="NadR"/>
</dbReference>